<proteinExistence type="predicted"/>
<dbReference type="Proteomes" id="UP000420635">
    <property type="component" value="Unassembled WGS sequence"/>
</dbReference>
<organism evidence="1 2">
    <name type="scientific">Segatella copri</name>
    <dbReference type="NCBI Taxonomy" id="165179"/>
    <lineage>
        <taxon>Bacteria</taxon>
        <taxon>Pseudomonadati</taxon>
        <taxon>Bacteroidota</taxon>
        <taxon>Bacteroidia</taxon>
        <taxon>Bacteroidales</taxon>
        <taxon>Prevotellaceae</taxon>
        <taxon>Segatella</taxon>
    </lineage>
</organism>
<dbReference type="EMBL" id="VZBQ01000065">
    <property type="protein sequence ID" value="MQN89427.1"/>
    <property type="molecule type" value="Genomic_DNA"/>
</dbReference>
<protein>
    <submittedName>
        <fullName evidence="1">Uncharacterized protein</fullName>
    </submittedName>
</protein>
<evidence type="ECO:0000313" key="2">
    <source>
        <dbReference type="Proteomes" id="UP000420635"/>
    </source>
</evidence>
<evidence type="ECO:0000313" key="1">
    <source>
        <dbReference type="EMBL" id="MQN89427.1"/>
    </source>
</evidence>
<dbReference type="RefSeq" id="WP_153113458.1">
    <property type="nucleotide sequence ID" value="NZ_VZAS01000121.1"/>
</dbReference>
<reference evidence="2" key="1">
    <citation type="submission" date="2019-09" db="EMBL/GenBank/DDBJ databases">
        <title>Distinct polysaccharide growth profiles of human intestinal Prevotella copri isolates.</title>
        <authorList>
            <person name="Fehlner-Peach H."/>
            <person name="Magnabosco C."/>
            <person name="Raghavan V."/>
            <person name="Scher J.U."/>
            <person name="Tett A."/>
            <person name="Cox L.M."/>
            <person name="Gottsegen C."/>
            <person name="Watters A."/>
            <person name="Wiltshire- Gordon J.D."/>
            <person name="Segata N."/>
            <person name="Bonneau R."/>
            <person name="Littman D.R."/>
        </authorList>
    </citation>
    <scope>NUCLEOTIDE SEQUENCE [LARGE SCALE GENOMIC DNA]</scope>
    <source>
        <strain evidence="2">iP54</strain>
    </source>
</reference>
<sequence length="160" mass="18203">MEKLENTKPEKLLIAISALGNHGKTLSATRLIELLISHREGWLYDSRSINLKKEQLAILQRNGTAEIAVITIGDGVDSRFEDWYNIVASIPTIKIIVGCCRTKHGTFAYLKKFAMTHQYTMVVTHPYFQEMPVLPKGSPIANYWNTIFANHLLDMIHLHL</sequence>
<gene>
    <name evidence="1" type="ORF">F7D59_06080</name>
</gene>
<name>A0A646HLM1_9BACT</name>
<accession>A0A646HLM1</accession>
<comment type="caution">
    <text evidence="1">The sequence shown here is derived from an EMBL/GenBank/DDBJ whole genome shotgun (WGS) entry which is preliminary data.</text>
</comment>
<dbReference type="AlphaFoldDB" id="A0A646HLM1"/>